<comment type="caution">
    <text evidence="3">The sequence shown here is derived from an EMBL/GenBank/DDBJ whole genome shotgun (WGS) entry which is preliminary data.</text>
</comment>
<dbReference type="CDD" id="cd04501">
    <property type="entry name" value="SGNH_hydrolase_like_4"/>
    <property type="match status" value="1"/>
</dbReference>
<dbReference type="InterPro" id="IPR051532">
    <property type="entry name" value="Ester_Hydrolysis_Enzymes"/>
</dbReference>
<dbReference type="Proteomes" id="UP000651837">
    <property type="component" value="Unassembled WGS sequence"/>
</dbReference>
<keyword evidence="3" id="KW-0378">Hydrolase</keyword>
<organism evidence="3 4">
    <name type="scientific">Maribacter polysiphoniae</name>
    <dbReference type="NCBI Taxonomy" id="429344"/>
    <lineage>
        <taxon>Bacteria</taxon>
        <taxon>Pseudomonadati</taxon>
        <taxon>Bacteroidota</taxon>
        <taxon>Flavobacteriia</taxon>
        <taxon>Flavobacteriales</taxon>
        <taxon>Flavobacteriaceae</taxon>
        <taxon>Maribacter</taxon>
    </lineage>
</organism>
<sequence length="224" mass="24620">MKSIVLLIAFLMINVSQAQDWANLEQFRADNAKIGLPGADEDRVVFMGNSITIGWINTVPEFFEGKPYINRGISGQTTPQMLVRFRQDVIALQPKVVVILAGTNDIAGNTGPSTLEMIADNIKSMAELAEAHGIKVVISSVLPAYDYPWKPGLEPSKKIIKLNSMLRTYAEKKGHIYLDYFSVMVDGRNGLPKKYALDEVHPTKLGYEVMAPLAEAAIAKALAN</sequence>
<feature type="chain" id="PRO_5047051139" evidence="1">
    <location>
        <begin position="19"/>
        <end position="224"/>
    </location>
</feature>
<name>A0ABR7W2W1_9FLAO</name>
<feature type="domain" description="SGNH hydrolase-type esterase" evidence="2">
    <location>
        <begin position="46"/>
        <end position="209"/>
    </location>
</feature>
<dbReference type="Gene3D" id="3.40.50.1110">
    <property type="entry name" value="SGNH hydrolase"/>
    <property type="match status" value="1"/>
</dbReference>
<feature type="signal peptide" evidence="1">
    <location>
        <begin position="1"/>
        <end position="18"/>
    </location>
</feature>
<proteinExistence type="predicted"/>
<evidence type="ECO:0000313" key="3">
    <source>
        <dbReference type="EMBL" id="MBD1262519.1"/>
    </source>
</evidence>
<keyword evidence="4" id="KW-1185">Reference proteome</keyword>
<gene>
    <name evidence="3" type="ORF">HZY62_18110</name>
</gene>
<dbReference type="EMBL" id="JACWLN010000011">
    <property type="protein sequence ID" value="MBD1262519.1"/>
    <property type="molecule type" value="Genomic_DNA"/>
</dbReference>
<keyword evidence="1" id="KW-0732">Signal</keyword>
<evidence type="ECO:0000259" key="2">
    <source>
        <dbReference type="Pfam" id="PF13472"/>
    </source>
</evidence>
<dbReference type="PANTHER" id="PTHR30383">
    <property type="entry name" value="THIOESTERASE 1/PROTEASE 1/LYSOPHOSPHOLIPASE L1"/>
    <property type="match status" value="1"/>
</dbReference>
<dbReference type="PANTHER" id="PTHR30383:SF5">
    <property type="entry name" value="SGNH HYDROLASE-TYPE ESTERASE DOMAIN-CONTAINING PROTEIN"/>
    <property type="match status" value="1"/>
</dbReference>
<dbReference type="GO" id="GO:0016787">
    <property type="term" value="F:hydrolase activity"/>
    <property type="evidence" value="ECO:0007669"/>
    <property type="project" value="UniProtKB-KW"/>
</dbReference>
<evidence type="ECO:0000313" key="4">
    <source>
        <dbReference type="Proteomes" id="UP000651837"/>
    </source>
</evidence>
<evidence type="ECO:0000256" key="1">
    <source>
        <dbReference type="SAM" id="SignalP"/>
    </source>
</evidence>
<dbReference type="Pfam" id="PF13472">
    <property type="entry name" value="Lipase_GDSL_2"/>
    <property type="match status" value="1"/>
</dbReference>
<dbReference type="SUPFAM" id="SSF52266">
    <property type="entry name" value="SGNH hydrolase"/>
    <property type="match status" value="1"/>
</dbReference>
<protein>
    <submittedName>
        <fullName evidence="3">SGNH/GDSL hydrolase family protein</fullName>
    </submittedName>
</protein>
<dbReference type="InterPro" id="IPR013830">
    <property type="entry name" value="SGNH_hydro"/>
</dbReference>
<reference evidence="3 4" key="1">
    <citation type="submission" date="2020-07" db="EMBL/GenBank/DDBJ databases">
        <title>The draft genome sequence of Maribacter polysiphoniae KCTC 22021.</title>
        <authorList>
            <person name="Mu L."/>
        </authorList>
    </citation>
    <scope>NUCLEOTIDE SEQUENCE [LARGE SCALE GENOMIC DNA]</scope>
    <source>
        <strain evidence="3 4">KCTC 22021</strain>
    </source>
</reference>
<accession>A0ABR7W2W1</accession>
<dbReference type="InterPro" id="IPR036514">
    <property type="entry name" value="SGNH_hydro_sf"/>
</dbReference>